<proteinExistence type="predicted"/>
<protein>
    <submittedName>
        <fullName evidence="3">Uncharacterized protein</fullName>
    </submittedName>
</protein>
<dbReference type="eggNOG" id="COG3219">
    <property type="taxonomic scope" value="Bacteria"/>
</dbReference>
<dbReference type="RefSeq" id="WP_237051760.1">
    <property type="nucleotide sequence ID" value="NZ_CP011129.1"/>
</dbReference>
<dbReference type="PATRIC" id="fig|84531.8.peg.1975"/>
<evidence type="ECO:0000313" key="3">
    <source>
        <dbReference type="EMBL" id="ALN80098.1"/>
    </source>
</evidence>
<dbReference type="InterPro" id="IPR044922">
    <property type="entry name" value="DUF2063_N_sf"/>
</dbReference>
<feature type="domain" description="Putative DNA-binding" evidence="1">
    <location>
        <begin position="17"/>
        <end position="102"/>
    </location>
</feature>
<dbReference type="InterPro" id="IPR018640">
    <property type="entry name" value="DUF2063"/>
</dbReference>
<dbReference type="Gene3D" id="1.10.150.690">
    <property type="entry name" value="DUF2063"/>
    <property type="match status" value="1"/>
</dbReference>
<dbReference type="AlphaFoldDB" id="A0A0S2F968"/>
<dbReference type="KEGG" id="lab:LA76x_1954"/>
<dbReference type="STRING" id="84531.LA76x_1954"/>
<reference evidence="3 4" key="1">
    <citation type="journal article" date="2015" name="BMC Genomics">
        <title>Comparative genomics and metabolic profiling of the genus Lysobacter.</title>
        <authorList>
            <person name="de Bruijn I."/>
            <person name="Cheng X."/>
            <person name="de Jager V."/>
            <person name="Exposito R.G."/>
            <person name="Watrous J."/>
            <person name="Patel N."/>
            <person name="Postma J."/>
            <person name="Dorrestein P.C."/>
            <person name="Kobayashi D."/>
            <person name="Raaijmakers J.M."/>
        </authorList>
    </citation>
    <scope>NUCLEOTIDE SEQUENCE [LARGE SCALE GENOMIC DNA]</scope>
    <source>
        <strain evidence="3 4">76</strain>
    </source>
</reference>
<dbReference type="InterPro" id="IPR054098">
    <property type="entry name" value="NGO1945-like_C"/>
</dbReference>
<gene>
    <name evidence="3" type="ORF">LA76x_1954</name>
</gene>
<dbReference type="EMBL" id="CP011129">
    <property type="protein sequence ID" value="ALN80098.1"/>
    <property type="molecule type" value="Genomic_DNA"/>
</dbReference>
<accession>A0A0S2F968</accession>
<keyword evidence="4" id="KW-1185">Reference proteome</keyword>
<evidence type="ECO:0000259" key="2">
    <source>
        <dbReference type="Pfam" id="PF22106"/>
    </source>
</evidence>
<evidence type="ECO:0000259" key="1">
    <source>
        <dbReference type="Pfam" id="PF09836"/>
    </source>
</evidence>
<evidence type="ECO:0000313" key="4">
    <source>
        <dbReference type="Proteomes" id="UP000060787"/>
    </source>
</evidence>
<sequence length="264" mass="29649">MSDNASMSDAPSRLRAQQFELTRHLRDPQASPAPAGIEDRRLGIYRDLLFNNIEGLLASNFPVIRKLLGEQRWTALVRDFYRDHRCHTPLFAEIAREFLRYLPEREADDPPFLSELAHYEWVELALQLSEAQAPQDDAGIGDADLLEHAPELSPLAWPLAYAWPVHRLGPEHQPEQPPPTPTLLLLRREADGEVRFSELSPLAFRLIERIGEAPGLSAREQLRALAQEAGSDDIAAFLELGHGLLRQMRASGVIFFAAPANPFA</sequence>
<dbReference type="Pfam" id="PF22106">
    <property type="entry name" value="NGO1945_C"/>
    <property type="match status" value="1"/>
</dbReference>
<organism evidence="3 4">
    <name type="scientific">Lysobacter antibioticus</name>
    <dbReference type="NCBI Taxonomy" id="84531"/>
    <lineage>
        <taxon>Bacteria</taxon>
        <taxon>Pseudomonadati</taxon>
        <taxon>Pseudomonadota</taxon>
        <taxon>Gammaproteobacteria</taxon>
        <taxon>Lysobacterales</taxon>
        <taxon>Lysobacteraceae</taxon>
        <taxon>Lysobacter</taxon>
    </lineage>
</organism>
<dbReference type="Gene3D" id="3.90.930.50">
    <property type="match status" value="1"/>
</dbReference>
<dbReference type="Pfam" id="PF09836">
    <property type="entry name" value="DUF2063"/>
    <property type="match status" value="1"/>
</dbReference>
<name>A0A0S2F968_LYSAN</name>
<dbReference type="Proteomes" id="UP000060787">
    <property type="component" value="Chromosome"/>
</dbReference>
<feature type="domain" description="NGO1945-like C-terminal" evidence="2">
    <location>
        <begin position="153"/>
        <end position="249"/>
    </location>
</feature>